<comment type="catalytic activity">
    <reaction evidence="15">
        <text>Exonucleolytic cleavage (in the presence of ATP) in either 5'- to 3'- or 3'- to 5'-direction to yield 5'-phosphooligonucleotides.</text>
        <dbReference type="EC" id="3.1.11.5"/>
    </reaction>
</comment>
<comment type="catalytic activity">
    <reaction evidence="14 15">
        <text>ATP + H2O = ADP + phosphate + H(+)</text>
        <dbReference type="Rhea" id="RHEA:13065"/>
        <dbReference type="ChEBI" id="CHEBI:15377"/>
        <dbReference type="ChEBI" id="CHEBI:15378"/>
        <dbReference type="ChEBI" id="CHEBI:30616"/>
        <dbReference type="ChEBI" id="CHEBI:43474"/>
        <dbReference type="ChEBI" id="CHEBI:456216"/>
        <dbReference type="EC" id="5.6.2.4"/>
    </reaction>
</comment>
<dbReference type="Gene3D" id="1.10.486.10">
    <property type="entry name" value="PCRA, domain 4"/>
    <property type="match status" value="1"/>
</dbReference>
<feature type="region of interest" description="DNA-binding and helicase activity, interacts with RecC" evidence="15">
    <location>
        <begin position="1"/>
        <end position="906"/>
    </location>
</feature>
<dbReference type="PANTHER" id="PTHR11070:SF23">
    <property type="entry name" value="RECBCD ENZYME SUBUNIT RECB"/>
    <property type="match status" value="1"/>
</dbReference>
<comment type="caution">
    <text evidence="19">The sequence shown here is derived from an EMBL/GenBank/DDBJ whole genome shotgun (WGS) entry which is preliminary data.</text>
</comment>
<evidence type="ECO:0000256" key="11">
    <source>
        <dbReference type="ARBA" id="ARBA00023204"/>
    </source>
</evidence>
<dbReference type="Pfam" id="PF13361">
    <property type="entry name" value="UvrD_C"/>
    <property type="match status" value="1"/>
</dbReference>
<evidence type="ECO:0000256" key="1">
    <source>
        <dbReference type="ARBA" id="ARBA00022722"/>
    </source>
</evidence>
<dbReference type="EMBL" id="PIPO01000001">
    <property type="protein sequence ID" value="RUO34695.1"/>
    <property type="molecule type" value="Genomic_DNA"/>
</dbReference>
<evidence type="ECO:0000256" key="13">
    <source>
        <dbReference type="ARBA" id="ARBA00034617"/>
    </source>
</evidence>
<evidence type="ECO:0000259" key="18">
    <source>
        <dbReference type="PROSITE" id="PS51217"/>
    </source>
</evidence>
<evidence type="ECO:0000256" key="3">
    <source>
        <dbReference type="ARBA" id="ARBA00022741"/>
    </source>
</evidence>
<organism evidence="19 20">
    <name type="scientific">Aliidiomarina soli</name>
    <dbReference type="NCBI Taxonomy" id="1928574"/>
    <lineage>
        <taxon>Bacteria</taxon>
        <taxon>Pseudomonadati</taxon>
        <taxon>Pseudomonadota</taxon>
        <taxon>Gammaproteobacteria</taxon>
        <taxon>Alteromonadales</taxon>
        <taxon>Idiomarinaceae</taxon>
        <taxon>Aliidiomarina</taxon>
    </lineage>
</organism>
<dbReference type="PROSITE" id="PS51198">
    <property type="entry name" value="UVRD_HELICASE_ATP_BIND"/>
    <property type="match status" value="1"/>
</dbReference>
<feature type="domain" description="UvrD-like helicase ATP-binding" evidence="17">
    <location>
        <begin position="5"/>
        <end position="478"/>
    </location>
</feature>
<evidence type="ECO:0000256" key="9">
    <source>
        <dbReference type="ARBA" id="ARBA00022842"/>
    </source>
</evidence>
<dbReference type="GO" id="GO:0000724">
    <property type="term" value="P:double-strand break repair via homologous recombination"/>
    <property type="evidence" value="ECO:0007669"/>
    <property type="project" value="UniProtKB-UniRule"/>
</dbReference>
<evidence type="ECO:0000256" key="7">
    <source>
        <dbReference type="ARBA" id="ARBA00022839"/>
    </source>
</evidence>
<evidence type="ECO:0000256" key="2">
    <source>
        <dbReference type="ARBA" id="ARBA00022723"/>
    </source>
</evidence>
<evidence type="ECO:0000256" key="16">
    <source>
        <dbReference type="PROSITE-ProRule" id="PRU00560"/>
    </source>
</evidence>
<comment type="subunit">
    <text evidence="15">Heterotrimer of RecB, RecC and RecD. All subunits contribute to DNA-binding. Interacts with RecA.</text>
</comment>
<dbReference type="Proteomes" id="UP000287823">
    <property type="component" value="Unassembled WGS sequence"/>
</dbReference>
<feature type="binding site" evidence="15">
    <location>
        <position position="1138"/>
    </location>
    <ligand>
        <name>Mg(2+)</name>
        <dbReference type="ChEBI" id="CHEBI:18420"/>
    </ligand>
</feature>
<dbReference type="PANTHER" id="PTHR11070">
    <property type="entry name" value="UVRD / RECB / PCRA DNA HELICASE FAMILY MEMBER"/>
    <property type="match status" value="1"/>
</dbReference>
<evidence type="ECO:0000256" key="8">
    <source>
        <dbReference type="ARBA" id="ARBA00022840"/>
    </source>
</evidence>
<evidence type="ECO:0000256" key="10">
    <source>
        <dbReference type="ARBA" id="ARBA00023125"/>
    </source>
</evidence>
<protein>
    <recommendedName>
        <fullName evidence="15">RecBCD enzyme subunit RecB</fullName>
        <ecNumber evidence="15">3.1.11.5</ecNumber>
        <ecNumber evidence="15">5.6.2.4</ecNumber>
    </recommendedName>
    <alternativeName>
        <fullName evidence="15">DNA 3'-5' helicase subunit RecB</fullName>
    </alternativeName>
    <alternativeName>
        <fullName evidence="15">Exonuclease V subunit RecB</fullName>
        <shortName evidence="15">ExoV subunit RecB</shortName>
    </alternativeName>
    <alternativeName>
        <fullName evidence="15">Helicase/nuclease RecBCD subunit RecB</fullName>
    </alternativeName>
</protein>
<dbReference type="RefSeq" id="WP_126797746.1">
    <property type="nucleotide sequence ID" value="NZ_PIPO01000001.1"/>
</dbReference>
<proteinExistence type="inferred from homology"/>
<keyword evidence="2 15" id="KW-0479">Metal-binding</keyword>
<evidence type="ECO:0000256" key="6">
    <source>
        <dbReference type="ARBA" id="ARBA00022806"/>
    </source>
</evidence>
<evidence type="ECO:0000256" key="5">
    <source>
        <dbReference type="ARBA" id="ARBA00022801"/>
    </source>
</evidence>
<dbReference type="GO" id="GO:0005829">
    <property type="term" value="C:cytosol"/>
    <property type="evidence" value="ECO:0007669"/>
    <property type="project" value="TreeGrafter"/>
</dbReference>
<comment type="catalytic activity">
    <reaction evidence="13 15">
        <text>Couples ATP hydrolysis with the unwinding of duplex DNA by translocating in the 3'-5' direction.</text>
        <dbReference type="EC" id="5.6.2.4"/>
    </reaction>
</comment>
<keyword evidence="10 15" id="KW-0238">DNA-binding</keyword>
<dbReference type="GO" id="GO:0008854">
    <property type="term" value="F:exodeoxyribonuclease V activity"/>
    <property type="evidence" value="ECO:0007669"/>
    <property type="project" value="UniProtKB-EC"/>
</dbReference>
<comment type="similarity">
    <text evidence="15">Belongs to the helicase family. UvrD subfamily.</text>
</comment>
<dbReference type="SUPFAM" id="SSF52540">
    <property type="entry name" value="P-loop containing nucleoside triphosphate hydrolases"/>
    <property type="match status" value="1"/>
</dbReference>
<keyword evidence="1 15" id="KW-0540">Nuclease</keyword>
<dbReference type="Pfam" id="PF12705">
    <property type="entry name" value="PDDEXK_1"/>
    <property type="match status" value="1"/>
</dbReference>
<keyword evidence="11 15" id="KW-0234">DNA repair</keyword>
<dbReference type="GO" id="GO:0003677">
    <property type="term" value="F:DNA binding"/>
    <property type="evidence" value="ECO:0007669"/>
    <property type="project" value="UniProtKB-UniRule"/>
</dbReference>
<dbReference type="GO" id="GO:0000287">
    <property type="term" value="F:magnesium ion binding"/>
    <property type="evidence" value="ECO:0007669"/>
    <property type="project" value="UniProtKB-UniRule"/>
</dbReference>
<reference evidence="19 20" key="1">
    <citation type="journal article" date="2011" name="Front. Microbiol.">
        <title>Genomic signatures of strain selection and enhancement in Bacillus atrophaeus var. globigii, a historical biowarfare simulant.</title>
        <authorList>
            <person name="Gibbons H.S."/>
            <person name="Broomall S.M."/>
            <person name="McNew L.A."/>
            <person name="Daligault H."/>
            <person name="Chapman C."/>
            <person name="Bruce D."/>
            <person name="Karavis M."/>
            <person name="Krepps M."/>
            <person name="McGregor P.A."/>
            <person name="Hong C."/>
            <person name="Park K.H."/>
            <person name="Akmal A."/>
            <person name="Feldman A."/>
            <person name="Lin J.S."/>
            <person name="Chang W.E."/>
            <person name="Higgs B.W."/>
            <person name="Demirev P."/>
            <person name="Lindquist J."/>
            <person name="Liem A."/>
            <person name="Fochler E."/>
            <person name="Read T.D."/>
            <person name="Tapia R."/>
            <person name="Johnson S."/>
            <person name="Bishop-Lilly K.A."/>
            <person name="Detter C."/>
            <person name="Han C."/>
            <person name="Sozhamannan S."/>
            <person name="Rosenzweig C.N."/>
            <person name="Skowronski E.W."/>
        </authorList>
    </citation>
    <scope>NUCLEOTIDE SEQUENCE [LARGE SCALE GENOMIC DNA]</scope>
    <source>
        <strain evidence="19 20">Y4G10-17</strain>
    </source>
</reference>
<keyword evidence="3 15" id="KW-0547">Nucleotide-binding</keyword>
<keyword evidence="20" id="KW-1185">Reference proteome</keyword>
<keyword evidence="8 15" id="KW-0067">ATP-binding</keyword>
<dbReference type="Pfam" id="PF00580">
    <property type="entry name" value="UvrD-helicase"/>
    <property type="match status" value="1"/>
</dbReference>
<feature type="region of interest" description="Nuclease activity, interacts with RecD and RecA" evidence="15">
    <location>
        <begin position="946"/>
        <end position="1252"/>
    </location>
</feature>
<keyword evidence="7 15" id="KW-0269">Exonuclease</keyword>
<dbReference type="AlphaFoldDB" id="A0A432WLP2"/>
<evidence type="ECO:0000313" key="19">
    <source>
        <dbReference type="EMBL" id="RUO34695.1"/>
    </source>
</evidence>
<evidence type="ECO:0000313" key="20">
    <source>
        <dbReference type="Proteomes" id="UP000287823"/>
    </source>
</evidence>
<name>A0A432WLP2_9GAMM</name>
<gene>
    <name evidence="15 19" type="primary">recB</name>
    <name evidence="19" type="ORF">CWE14_01445</name>
</gene>
<feature type="binding site" evidence="16">
    <location>
        <begin position="26"/>
        <end position="33"/>
    </location>
    <ligand>
        <name>ATP</name>
        <dbReference type="ChEBI" id="CHEBI:30616"/>
    </ligand>
</feature>
<dbReference type="HAMAP" id="MF_01485">
    <property type="entry name" value="RecB"/>
    <property type="match status" value="1"/>
</dbReference>
<feature type="binding site" evidence="15">
    <location>
        <position position="1013"/>
    </location>
    <ligand>
        <name>Mg(2+)</name>
        <dbReference type="ChEBI" id="CHEBI:18420"/>
    </ligand>
</feature>
<dbReference type="InterPro" id="IPR014016">
    <property type="entry name" value="UvrD-like_ATP-bd"/>
</dbReference>
<keyword evidence="5 15" id="KW-0378">Hydrolase</keyword>
<dbReference type="InterPro" id="IPR011335">
    <property type="entry name" value="Restrct_endonuc-II-like"/>
</dbReference>
<evidence type="ECO:0000256" key="4">
    <source>
        <dbReference type="ARBA" id="ARBA00022763"/>
    </source>
</evidence>
<comment type="miscellaneous">
    <text evidence="15">In the RecBCD complex, RecB has a slow 3'-5' helicase, an exonuclease activity and loads RecA onto ssDNA, RecD has a fast 5'-3' helicase activity, while RecC stimulates the ATPase and processivity of the RecB helicase and contributes to recognition of the Chi site.</text>
</comment>
<evidence type="ECO:0000259" key="17">
    <source>
        <dbReference type="PROSITE" id="PS51198"/>
    </source>
</evidence>
<dbReference type="Gene3D" id="1.10.3170.10">
    <property type="entry name" value="Recbcd, chain B, domain 2"/>
    <property type="match status" value="1"/>
</dbReference>
<dbReference type="InterPro" id="IPR038726">
    <property type="entry name" value="PDDEXK_AddAB-type"/>
</dbReference>
<dbReference type="EC" id="3.1.11.5" evidence="15"/>
<comment type="domain">
    <text evidence="15">The N-terminal DNA-binding domain is a ssDNA-dependent ATPase and has ATP-dependent 3'-5' helicase function. This domain interacts with RecC.</text>
</comment>
<dbReference type="Gene3D" id="3.90.320.10">
    <property type="match status" value="1"/>
</dbReference>
<feature type="binding site" evidence="15">
    <location>
        <position position="1151"/>
    </location>
    <ligand>
        <name>Mg(2+)</name>
        <dbReference type="ChEBI" id="CHEBI:18420"/>
    </ligand>
</feature>
<keyword evidence="9 15" id="KW-0460">Magnesium</keyword>
<dbReference type="Gene3D" id="3.40.50.300">
    <property type="entry name" value="P-loop containing nucleotide triphosphate hydrolases"/>
    <property type="match status" value="2"/>
</dbReference>
<feature type="domain" description="UvrD-like helicase C-terminal" evidence="18">
    <location>
        <begin position="521"/>
        <end position="794"/>
    </location>
</feature>
<dbReference type="InterPro" id="IPR014017">
    <property type="entry name" value="DNA_helicase_UvrD-like_C"/>
</dbReference>
<dbReference type="PROSITE" id="PS51217">
    <property type="entry name" value="UVRD_HELICASE_CTER"/>
    <property type="match status" value="1"/>
</dbReference>
<keyword evidence="12 15" id="KW-0413">Isomerase</keyword>
<dbReference type="InterPro" id="IPR027417">
    <property type="entry name" value="P-loop_NTPase"/>
</dbReference>
<keyword evidence="4 15" id="KW-0227">DNA damage</keyword>
<sequence length="1252" mass="139989">MSATVSSKQLSSPMQLPLTGSALIEASAGTGKTYTIAALYVRFILAHIDSKDTAAVRPEPLLPPNILVVTFTKAATAELKDRIRRRLVESAHWFRQSAGGSSDDPVLDALRDSYAEEKWPACAQALQVASEWMDEASVKTIHSWCQTLLREHAFSSGSLFSQELTTELSQFKLDAARDYWRNFVYPLREQDYLAVAAVANSPESLLSLIYSVWGQVADGQPEPIDITALRGQKQADYERAVGEAYKAWQQYLPALYDYVDQAEANGWLTNKRKLSSKLVRTRMHAIESWLDLDEQEALNALPPVSDALVTNYSSAGFAELISEPVADLPFLDQTVALAELAKGAAGIREELLSHAAQWVKQRFSDKLQQLALMGFDDIIEQCRKALQRDAGDTLADLVRTQYPVAMIDEFQDTDPDQYAIFNAVYQLRQQREDVAVYLIGDPKQAIYAFRGADIFTYLQARRDTEGRHFTLARNFRSTSSMVEASNQIFLAAEERQPKKAFLFNGERNGKRDNEVPFVAVEAQGQTSHLVIDGQPAEKALTLWTSLNSQNEQKALSKEAYGTTQAESCASYIVHLLNSASQGQSGIEDESKGFRPLRSADMAVLVNSRVQGYMVQQSLRRRGVASVFLSDRNSVFDTAVAKDVLSILHACAHPGQRQALTNALYSGLLAVPLEELERLQHDDLAWDRRVEQCYQLAQVWQQQGVLAMLHQLIHDFDIASRLLAQVGGERDTTDLLHLAELLQQAASRLDGEQALLRYLQDKIYQSDDDGADEQTVRLESDSELVQIVTVHKSKGLEYPLVFLPFSSDSKPISKKRPVVHFHDDDGRRLHSSKPTEQQLARADEERLGEEIRHLYVALTRSKYACWASLAPVSEWQKSALAYLALADQVDASDANSLLQQAAKTWGKSDAVALMTQPEASSEHWQAPAAEISAPSYCRMPTNHRFEPWWIASYSALKYGALREPETALEANLLDDADDLEGAGSLAGPVQPGSDQRHVQIHDLPRGAGPGTFLHNLFEDAAELGFANVAQNAEVREALLDKRCRHGQWKERRQQLDGWLQQYLQLEFPLPAESTSVSAASSVRLADLTAYKAEPEFWFGVRGVSAERLDNLVSKHVLSEFARPALQPNYLNGMLKGFIDLVFEHEGRYYVADYKSNYLGADDSAYTDEAMREKILGSRYDMQYVLYSLALHKLLKTRLGDAYDYDSHVGGVLYLFLRGHNALSRGAFTDKPSRELIEELEQYLLAVNETEPTL</sequence>
<evidence type="ECO:0000256" key="12">
    <source>
        <dbReference type="ARBA" id="ARBA00023235"/>
    </source>
</evidence>
<evidence type="ECO:0000256" key="14">
    <source>
        <dbReference type="ARBA" id="ARBA00048988"/>
    </source>
</evidence>
<dbReference type="InterPro" id="IPR004586">
    <property type="entry name" value="RecB"/>
</dbReference>
<feature type="active site" description="For nuclease activity" evidence="15">
    <location>
        <position position="1151"/>
    </location>
</feature>
<dbReference type="GO" id="GO:0009338">
    <property type="term" value="C:exodeoxyribonuclease V complex"/>
    <property type="evidence" value="ECO:0007669"/>
    <property type="project" value="TreeGrafter"/>
</dbReference>
<dbReference type="InterPro" id="IPR000212">
    <property type="entry name" value="DNA_helicase_UvrD/REP"/>
</dbReference>
<comment type="function">
    <text evidence="15">A helicase/nuclease that prepares dsDNA breaks (DSB) for recombinational DNA repair. Binds to DSBs and unwinds DNA via a highly rapid and processive ATP-dependent bidirectional helicase activity. Unwinds dsDNA until it encounters a Chi (crossover hotspot instigator) sequence from the 3' direction. Cuts ssDNA a few nucleotides 3' to the Chi site. The properties and activities of the enzyme are changed at Chi. The Chi-altered holoenzyme produces a long 3'-ssDNA overhang and facilitates RecA-binding to the ssDNA for homologous DNA recombination and repair. Holoenzyme degrades any linearized DNA that is unable to undergo homologous recombination. In the holoenzyme this subunit contributes ATPase, 3'-5' helicase, exonuclease activity and loads RecA onto ssDNA.</text>
</comment>
<comment type="cofactor">
    <cofactor evidence="15">
        <name>Mg(2+)</name>
        <dbReference type="ChEBI" id="CHEBI:18420"/>
    </cofactor>
    <text evidence="15">Binds 1 Mg(2+) ion per subunit.</text>
</comment>
<dbReference type="InterPro" id="IPR011604">
    <property type="entry name" value="PDDEXK-like_dom_sf"/>
</dbReference>
<dbReference type="SUPFAM" id="SSF52980">
    <property type="entry name" value="Restriction endonuclease-like"/>
    <property type="match status" value="1"/>
</dbReference>
<comment type="domain">
    <text evidence="15">The C-terminal domain has nuclease activity and interacts with RecD. It interacts with RecA, facilitating its loading onto ssDNA.</text>
</comment>
<dbReference type="GO" id="GO:0016887">
    <property type="term" value="F:ATP hydrolysis activity"/>
    <property type="evidence" value="ECO:0007669"/>
    <property type="project" value="RHEA"/>
</dbReference>
<dbReference type="NCBIfam" id="TIGR00609">
    <property type="entry name" value="recB"/>
    <property type="match status" value="1"/>
</dbReference>
<dbReference type="GO" id="GO:0005524">
    <property type="term" value="F:ATP binding"/>
    <property type="evidence" value="ECO:0007669"/>
    <property type="project" value="UniProtKB-UniRule"/>
</dbReference>
<dbReference type="CDD" id="cd22352">
    <property type="entry name" value="RecB_C-like"/>
    <property type="match status" value="1"/>
</dbReference>
<evidence type="ECO:0000256" key="15">
    <source>
        <dbReference type="HAMAP-Rule" id="MF_01485"/>
    </source>
</evidence>
<dbReference type="GO" id="GO:0043138">
    <property type="term" value="F:3'-5' DNA helicase activity"/>
    <property type="evidence" value="ECO:0007669"/>
    <property type="project" value="UniProtKB-UniRule"/>
</dbReference>
<dbReference type="EC" id="5.6.2.4" evidence="15"/>
<accession>A0A432WLP2</accession>
<keyword evidence="6 15" id="KW-0347">Helicase</keyword>